<dbReference type="AlphaFoldDB" id="A0A4P6ZJA8"/>
<comment type="similarity">
    <text evidence="1">Belongs to the thioester dehydratase family. FabZ subfamily.</text>
</comment>
<dbReference type="EMBL" id="CP034726">
    <property type="protein sequence ID" value="QBP17698.1"/>
    <property type="molecule type" value="Genomic_DNA"/>
</dbReference>
<dbReference type="GO" id="GO:0016829">
    <property type="term" value="F:lyase activity"/>
    <property type="evidence" value="ECO:0007669"/>
    <property type="project" value="UniProtKB-KW"/>
</dbReference>
<dbReference type="RefSeq" id="WP_133441243.1">
    <property type="nucleotide sequence ID" value="NZ_CP034726.1"/>
</dbReference>
<dbReference type="CDD" id="cd01288">
    <property type="entry name" value="FabZ"/>
    <property type="match status" value="1"/>
</dbReference>
<protein>
    <submittedName>
        <fullName evidence="3">Beta-hydroxyacyl-ACP dehydratase</fullName>
    </submittedName>
</protein>
<gene>
    <name evidence="3" type="ORF">ELX58_00530</name>
</gene>
<evidence type="ECO:0000313" key="3">
    <source>
        <dbReference type="EMBL" id="QBP17698.1"/>
    </source>
</evidence>
<dbReference type="Pfam" id="PF07977">
    <property type="entry name" value="FabA"/>
    <property type="match status" value="1"/>
</dbReference>
<dbReference type="KEGG" id="lji:ELX58_00530"/>
<dbReference type="Proteomes" id="UP000294321">
    <property type="component" value="Chromosome"/>
</dbReference>
<sequence length="135" mass="14984">MDADKYIPQRYPFKMTDRVIDILPGLSADAIKLLNINDWYFDNQSSDPKMPKPLAIEALAQTGACAILSMNQFAGKNVFFGGIKQATFKDAFRPGDILHLSVEMQRIIGNFGIGHGVIVRNHKVICTADLIFAVE</sequence>
<proteinExistence type="inferred from homology"/>
<keyword evidence="4" id="KW-1185">Reference proteome</keyword>
<evidence type="ECO:0000313" key="4">
    <source>
        <dbReference type="Proteomes" id="UP000294321"/>
    </source>
</evidence>
<evidence type="ECO:0000256" key="1">
    <source>
        <dbReference type="ARBA" id="ARBA00009174"/>
    </source>
</evidence>
<dbReference type="InterPro" id="IPR029069">
    <property type="entry name" value="HotDog_dom_sf"/>
</dbReference>
<dbReference type="OrthoDB" id="9772788at2"/>
<dbReference type="PANTHER" id="PTHR30272">
    <property type="entry name" value="3-HYDROXYACYL-[ACYL-CARRIER-PROTEIN] DEHYDRATASE"/>
    <property type="match status" value="1"/>
</dbReference>
<dbReference type="Gene3D" id="3.10.129.10">
    <property type="entry name" value="Hotdog Thioesterase"/>
    <property type="match status" value="1"/>
</dbReference>
<reference evidence="4" key="1">
    <citation type="submission" date="2018-12" db="EMBL/GenBank/DDBJ databases">
        <title>A new species of lactobacillus.</title>
        <authorList>
            <person name="Jian Y."/>
            <person name="Xin L."/>
            <person name="Hong Z.J."/>
            <person name="Ming L.Z."/>
            <person name="Hong X.Z."/>
        </authorList>
    </citation>
    <scope>NUCLEOTIDE SEQUENCE [LARGE SCALE GENOMIC DNA]</scope>
    <source>
        <strain evidence="4">HSLZ-75</strain>
    </source>
</reference>
<dbReference type="SUPFAM" id="SSF54637">
    <property type="entry name" value="Thioesterase/thiol ester dehydrase-isomerase"/>
    <property type="match status" value="1"/>
</dbReference>
<keyword evidence="2" id="KW-0456">Lyase</keyword>
<accession>A0A4P6ZJA8</accession>
<evidence type="ECO:0000256" key="2">
    <source>
        <dbReference type="ARBA" id="ARBA00023239"/>
    </source>
</evidence>
<dbReference type="PANTHER" id="PTHR30272:SF1">
    <property type="entry name" value="3-HYDROXYACYL-[ACYL-CARRIER-PROTEIN] DEHYDRATASE"/>
    <property type="match status" value="1"/>
</dbReference>
<name>A0A4P6ZJA8_9LACO</name>
<dbReference type="InterPro" id="IPR013114">
    <property type="entry name" value="FabA_FabZ"/>
</dbReference>
<organism evidence="3 4">
    <name type="scientific">Acetilactobacillus jinshanensis</name>
    <dbReference type="NCBI Taxonomy" id="1720083"/>
    <lineage>
        <taxon>Bacteria</taxon>
        <taxon>Bacillati</taxon>
        <taxon>Bacillota</taxon>
        <taxon>Bacilli</taxon>
        <taxon>Lactobacillales</taxon>
        <taxon>Lactobacillaceae</taxon>
        <taxon>Acetilactobacillus</taxon>
    </lineage>
</organism>